<proteinExistence type="predicted"/>
<evidence type="ECO:0000259" key="3">
    <source>
        <dbReference type="Pfam" id="PF13100"/>
    </source>
</evidence>
<organism evidence="4 5">
    <name type="scientific">Agaribacillus aureus</name>
    <dbReference type="NCBI Taxonomy" id="3051825"/>
    <lineage>
        <taxon>Bacteria</taxon>
        <taxon>Pseudomonadati</taxon>
        <taxon>Bacteroidota</taxon>
        <taxon>Cytophagia</taxon>
        <taxon>Cytophagales</taxon>
        <taxon>Splendidivirgaceae</taxon>
        <taxon>Agaribacillus</taxon>
    </lineage>
</organism>
<evidence type="ECO:0000313" key="5">
    <source>
        <dbReference type="Proteomes" id="UP001172083"/>
    </source>
</evidence>
<protein>
    <submittedName>
        <fullName evidence="4">OstA-like protein</fullName>
    </submittedName>
</protein>
<dbReference type="Proteomes" id="UP001172083">
    <property type="component" value="Unassembled WGS sequence"/>
</dbReference>
<feature type="compositionally biased region" description="Polar residues" evidence="2">
    <location>
        <begin position="501"/>
        <end position="518"/>
    </location>
</feature>
<evidence type="ECO:0000256" key="1">
    <source>
        <dbReference type="ARBA" id="ARBA00022729"/>
    </source>
</evidence>
<evidence type="ECO:0000313" key="4">
    <source>
        <dbReference type="EMBL" id="MDN5212139.1"/>
    </source>
</evidence>
<sequence length="525" mass="59890">MKVLRYILIFLFCIGAIQPALAQKKYKIRIQNADSLKNGDRNGEKYTKLFGNAHFIHENTIIYCDTAYSFDKTNTMEAIGHVKILQGDSITIIGKKLFYDGNTRLAQFRDDVVYRDDSITIYTDFLDYDMAGKQAYYFNGGKIVDNENVLISDKGYYDTRTKFASFKDNAELTTPQAVITGDTLQYDLNADIAYFKGPTKIAKKDGTVLNAYKGKYITRIEKSEIEKGVIESGDQELEGDVLDFDDLKKFYTSTGNVKLTSEKDRVIILGDFGKYWAQDSIIKIYGNAVMKKAFNGDTLYLSADTLVSIDNPDPTKKRLLAYNNVKLYHLEMQGKADSLAYHQADSIIYFYDDPIIWNDGSQIVADSINMIIKNDQIDRMNLTQNSFVISLDSLLIRHNQIKGRDMIAYFRENEINKVDVFGNAESIYFVAENDSILFGMNKILCSDMSILFKNGEVNSINTYVNPDATLFPPHEMKEPDTRLKGYRWREDEKPTKEEVINGSSNIEPETDQKPTAQKSIIIRKE</sequence>
<comment type="caution">
    <text evidence="4">The sequence shown here is derived from an EMBL/GenBank/DDBJ whole genome shotgun (WGS) entry which is preliminary data.</text>
</comment>
<dbReference type="Pfam" id="PF13100">
    <property type="entry name" value="OstA_2"/>
    <property type="match status" value="1"/>
</dbReference>
<name>A0ABT8L316_9BACT</name>
<feature type="region of interest" description="Disordered" evidence="2">
    <location>
        <begin position="494"/>
        <end position="525"/>
    </location>
</feature>
<gene>
    <name evidence="4" type="ORF">QQ020_08755</name>
</gene>
<dbReference type="PANTHER" id="PTHR36504:SF1">
    <property type="entry name" value="LIPOPOLYSACCHARIDE EXPORT SYSTEM PROTEIN LPTA"/>
    <property type="match status" value="1"/>
</dbReference>
<dbReference type="InterPro" id="IPR005653">
    <property type="entry name" value="OstA-like_N"/>
</dbReference>
<dbReference type="Gene3D" id="2.60.450.10">
    <property type="entry name" value="Lipopolysaccharide (LPS) transport protein A like domain"/>
    <property type="match status" value="2"/>
</dbReference>
<dbReference type="EMBL" id="JAUJEB010000001">
    <property type="protein sequence ID" value="MDN5212139.1"/>
    <property type="molecule type" value="Genomic_DNA"/>
</dbReference>
<dbReference type="RefSeq" id="WP_346757463.1">
    <property type="nucleotide sequence ID" value="NZ_JAUJEB010000001.1"/>
</dbReference>
<accession>A0ABT8L316</accession>
<dbReference type="InterPro" id="IPR052037">
    <property type="entry name" value="LPS_export_LptA"/>
</dbReference>
<dbReference type="PANTHER" id="PTHR36504">
    <property type="entry name" value="LIPOPOLYSACCHARIDE EXPORT SYSTEM PROTEIN LPTA"/>
    <property type="match status" value="1"/>
</dbReference>
<feature type="domain" description="Organic solvent tolerance-like N-terminal" evidence="3">
    <location>
        <begin position="25"/>
        <end position="182"/>
    </location>
</feature>
<keyword evidence="5" id="KW-1185">Reference proteome</keyword>
<evidence type="ECO:0000256" key="2">
    <source>
        <dbReference type="SAM" id="MobiDB-lite"/>
    </source>
</evidence>
<keyword evidence="1" id="KW-0732">Signal</keyword>
<reference evidence="4" key="1">
    <citation type="submission" date="2023-06" db="EMBL/GenBank/DDBJ databases">
        <title>Genomic of Agaribacillus aureum.</title>
        <authorList>
            <person name="Wang G."/>
        </authorList>
    </citation>
    <scope>NUCLEOTIDE SEQUENCE</scope>
    <source>
        <strain evidence="4">BMA12</strain>
    </source>
</reference>